<evidence type="ECO:0000313" key="4">
    <source>
        <dbReference type="Proteomes" id="UP000198420"/>
    </source>
</evidence>
<feature type="transmembrane region" description="Helical" evidence="2">
    <location>
        <begin position="50"/>
        <end position="69"/>
    </location>
</feature>
<dbReference type="AlphaFoldDB" id="A0A239BRA9"/>
<feature type="transmembrane region" description="Helical" evidence="2">
    <location>
        <begin position="16"/>
        <end position="38"/>
    </location>
</feature>
<keyword evidence="2" id="KW-1133">Transmembrane helix</keyword>
<dbReference type="OrthoDB" id="3542505at2"/>
<dbReference type="Proteomes" id="UP000198420">
    <property type="component" value="Unassembled WGS sequence"/>
</dbReference>
<evidence type="ECO:0000256" key="1">
    <source>
        <dbReference type="SAM" id="MobiDB-lite"/>
    </source>
</evidence>
<dbReference type="InterPro" id="IPR036465">
    <property type="entry name" value="vWFA_dom_sf"/>
</dbReference>
<dbReference type="SUPFAM" id="SSF53300">
    <property type="entry name" value="vWA-like"/>
    <property type="match status" value="1"/>
</dbReference>
<feature type="region of interest" description="Disordered" evidence="1">
    <location>
        <begin position="621"/>
        <end position="641"/>
    </location>
</feature>
<dbReference type="CDD" id="cd00198">
    <property type="entry name" value="vWFA"/>
    <property type="match status" value="1"/>
</dbReference>
<feature type="compositionally biased region" description="Low complexity" evidence="1">
    <location>
        <begin position="621"/>
        <end position="634"/>
    </location>
</feature>
<sequence>MSESGNGNSDAPLDRLVRAAVPGLIVGVVSGLIANQVLKLVDAVAWLQTVLPLTVIALVIVAVSVALFRSERAGTALKRLSRSLPWNAEAVAWACAGAAVMAAVLLAWTGAVSLAERARPCGQPLELRVVTSPETLTSLRDAAKGFEEGSEERGCREYSVTVAPEPEFVQLSEAFGRLWRRSEPPGGEAAPATQDERLYGPQPDVWIPSSTAEFDYVEKGPDQVRRARGAGPPSPGPSARADPVFTTRGSLGSSPMVLALFGGDHAQVEDTAIKPPQRRTTDLLQRFARAGVELREIARPVPETSAAALAVTPVLYDALPGSDQQDEGFAEPTDLVAPDAVTLLCKARQGAHPPDRVAFAVPEQVVSDYDAGRLKKQCGAADAPGAGGEWTLYPYYAEDLPTLDYPFIQVTWRGQDTRERDEAVTAFRRWLTRHPLTRQGLRDDRGAMPSAHEGDSARQDLTALWTLLGPNIIPNRMDPKPLEPTGDDRGGKYVAERLQRVAAARPPASVSLMLDVSGSMDRPAQGRDTRLTRSVSFLQSLVAQLQSRDSAGLQVASEKKPPDSPYTLENVRHAGTSPDQKNRITSHLQAVATAGGDVALADMIGKADVDPGSNLIVVTDGQSPGTNGPGPSSGEAAARFRDRHRDVRVTVVLTGPTGCGASPVKEIVDAFGPSGGKGCVSLTGAPEPQQAAQLLSDLR</sequence>
<reference evidence="4" key="1">
    <citation type="submission" date="2017-06" db="EMBL/GenBank/DDBJ databases">
        <authorList>
            <person name="Varghese N."/>
            <person name="Submissions S."/>
        </authorList>
    </citation>
    <scope>NUCLEOTIDE SEQUENCE [LARGE SCALE GENOMIC DNA]</scope>
    <source>
        <strain evidence="4">DSM 44485</strain>
    </source>
</reference>
<evidence type="ECO:0000313" key="3">
    <source>
        <dbReference type="EMBL" id="SNS10179.1"/>
    </source>
</evidence>
<name>A0A239BRA9_9ACTN</name>
<dbReference type="Gene3D" id="3.40.50.410">
    <property type="entry name" value="von Willebrand factor, type A domain"/>
    <property type="match status" value="1"/>
</dbReference>
<keyword evidence="2" id="KW-0812">Transmembrane</keyword>
<protein>
    <submittedName>
        <fullName evidence="3">Extracellular solute-binding protein</fullName>
    </submittedName>
</protein>
<proteinExistence type="predicted"/>
<keyword evidence="4" id="KW-1185">Reference proteome</keyword>
<dbReference type="RefSeq" id="WP_089314578.1">
    <property type="nucleotide sequence ID" value="NZ_FZNP01000011.1"/>
</dbReference>
<evidence type="ECO:0000256" key="2">
    <source>
        <dbReference type="SAM" id="Phobius"/>
    </source>
</evidence>
<organism evidence="3 4">
    <name type="scientific">Actinomadura mexicana</name>
    <dbReference type="NCBI Taxonomy" id="134959"/>
    <lineage>
        <taxon>Bacteria</taxon>
        <taxon>Bacillati</taxon>
        <taxon>Actinomycetota</taxon>
        <taxon>Actinomycetes</taxon>
        <taxon>Streptosporangiales</taxon>
        <taxon>Thermomonosporaceae</taxon>
        <taxon>Actinomadura</taxon>
    </lineage>
</organism>
<keyword evidence="2" id="KW-0472">Membrane</keyword>
<dbReference type="EMBL" id="FZNP01000011">
    <property type="protein sequence ID" value="SNS10179.1"/>
    <property type="molecule type" value="Genomic_DNA"/>
</dbReference>
<feature type="region of interest" description="Disordered" evidence="1">
    <location>
        <begin position="548"/>
        <end position="568"/>
    </location>
</feature>
<gene>
    <name evidence="3" type="ORF">SAMN06265355_11148</name>
</gene>
<accession>A0A239BRA9</accession>
<feature type="transmembrane region" description="Helical" evidence="2">
    <location>
        <begin position="90"/>
        <end position="111"/>
    </location>
</feature>